<name>A0AA49K2E5_9BACT</name>
<dbReference type="Proteomes" id="UP001229955">
    <property type="component" value="Chromosome"/>
</dbReference>
<dbReference type="InterPro" id="IPR036249">
    <property type="entry name" value="Thioredoxin-like_sf"/>
</dbReference>
<proteinExistence type="predicted"/>
<dbReference type="SUPFAM" id="SSF52833">
    <property type="entry name" value="Thioredoxin-like"/>
    <property type="match status" value="1"/>
</dbReference>
<evidence type="ECO:0000313" key="3">
    <source>
        <dbReference type="Proteomes" id="UP001229955"/>
    </source>
</evidence>
<dbReference type="RefSeq" id="WP_367886201.1">
    <property type="nucleotide sequence ID" value="NZ_CP130612.1"/>
</dbReference>
<organism evidence="2 3">
    <name type="scientific">Pseudogemmatithrix spongiicola</name>
    <dbReference type="NCBI Taxonomy" id="3062599"/>
    <lineage>
        <taxon>Bacteria</taxon>
        <taxon>Pseudomonadati</taxon>
        <taxon>Gemmatimonadota</taxon>
        <taxon>Gemmatimonadia</taxon>
        <taxon>Gemmatimonadales</taxon>
        <taxon>Gemmatimonadaceae</taxon>
        <taxon>Pseudogemmatithrix</taxon>
    </lineage>
</organism>
<accession>A0AA49JWI0</accession>
<reference evidence="2" key="1">
    <citation type="submission" date="2023-07" db="EMBL/GenBank/DDBJ databases">
        <authorList>
            <person name="Haufschild T."/>
            <person name="Kallscheuer N."/>
            <person name="Hammer J."/>
            <person name="Kohn T."/>
            <person name="Kabuu M."/>
            <person name="Jogler M."/>
            <person name="Wohfarth N."/>
            <person name="Heuer A."/>
            <person name="Rohde M."/>
            <person name="van Teeseling M.C.F."/>
            <person name="Jogler C."/>
        </authorList>
    </citation>
    <scope>NUCLEOTIDE SEQUENCE</scope>
    <source>
        <strain evidence="1">Strain 138</strain>
        <strain evidence="2">Strain 318</strain>
    </source>
</reference>
<dbReference type="EMBL" id="CP130613">
    <property type="protein sequence ID" value="WKW16249.1"/>
    <property type="molecule type" value="Genomic_DNA"/>
</dbReference>
<dbReference type="KEGG" id="pspc:Strain318_002660"/>
<gene>
    <name evidence="1" type="ORF">Strain138_002660</name>
    <name evidence="2" type="ORF">Strain318_002660</name>
</gene>
<sequence length="117" mass="12922">MSERHPLQGLMEPYTRHVLVCVGGYCARDRGGRAIYSQLARLLEREGLLFGPTRVKRSEAPCLGVCTGGPIVVVYPEGTWYAGVTPELLERIVVEHLKGGQEVREAVFHRLAEPPAP</sequence>
<dbReference type="EMBL" id="CP130612">
    <property type="protein sequence ID" value="WKW13342.1"/>
    <property type="molecule type" value="Genomic_DNA"/>
</dbReference>
<accession>A0AA49K2E5</accession>
<protein>
    <submittedName>
        <fullName evidence="2">(2Fe-2S) ferredoxin domain-containing protein</fullName>
    </submittedName>
</protein>
<evidence type="ECO:0000313" key="1">
    <source>
        <dbReference type="EMBL" id="WKW13342.1"/>
    </source>
</evidence>
<evidence type="ECO:0000313" key="2">
    <source>
        <dbReference type="EMBL" id="WKW16249.1"/>
    </source>
</evidence>
<dbReference type="Gene3D" id="3.40.30.10">
    <property type="entry name" value="Glutaredoxin"/>
    <property type="match status" value="1"/>
</dbReference>
<dbReference type="AlphaFoldDB" id="A0AA49K2E5"/>
<keyword evidence="3" id="KW-1185">Reference proteome</keyword>
<dbReference type="CDD" id="cd02980">
    <property type="entry name" value="TRX_Fd_family"/>
    <property type="match status" value="1"/>
</dbReference>